<dbReference type="GO" id="GO:0005576">
    <property type="term" value="C:extracellular region"/>
    <property type="evidence" value="ECO:0007669"/>
    <property type="project" value="UniProtKB-SubCell"/>
</dbReference>
<sequence>MGRSCVLLCAFLCFLPQSSSAPPTATETKLQNAKLLAQVTITRLQARPPQVNMRISGLERIPNTVSLSGPDSLGPTIEGLHCYVEVLRSLGLENTAQIQADVEGLWLVLKSVAQSWGCSEPQCSAAQQLITFLRNNTSYKLTISHVVLEKLISYLQQAVRVLDNASRCTS</sequence>
<dbReference type="InterPro" id="IPR009079">
    <property type="entry name" value="4_helix_cytokine-like_core"/>
</dbReference>
<dbReference type="GO" id="GO:0005179">
    <property type="term" value="F:hormone activity"/>
    <property type="evidence" value="ECO:0007669"/>
    <property type="project" value="InterPro"/>
</dbReference>
<dbReference type="AlphaFoldDB" id="A0A4W3H871"/>
<reference evidence="7" key="5">
    <citation type="submission" date="2025-09" db="UniProtKB">
        <authorList>
            <consortium name="Ensembl"/>
        </authorList>
    </citation>
    <scope>IDENTIFICATION</scope>
</reference>
<dbReference type="SUPFAM" id="SSF47266">
    <property type="entry name" value="4-helical cytokines"/>
    <property type="match status" value="1"/>
</dbReference>
<dbReference type="Pfam" id="PF02024">
    <property type="entry name" value="Leptin"/>
    <property type="match status" value="1"/>
</dbReference>
<accession>A0A4W3H871</accession>
<evidence type="ECO:0000256" key="1">
    <source>
        <dbReference type="ARBA" id="ARBA00004613"/>
    </source>
</evidence>
<reference evidence="8" key="2">
    <citation type="journal article" date="2007" name="PLoS Biol.">
        <title>Survey sequencing and comparative analysis of the elephant shark (Callorhinchus milii) genome.</title>
        <authorList>
            <person name="Venkatesh B."/>
            <person name="Kirkness E.F."/>
            <person name="Loh Y.H."/>
            <person name="Halpern A.L."/>
            <person name="Lee A.P."/>
            <person name="Johnson J."/>
            <person name="Dandona N."/>
            <person name="Viswanathan L.D."/>
            <person name="Tay A."/>
            <person name="Venter J.C."/>
            <person name="Strausberg R.L."/>
            <person name="Brenner S."/>
        </authorList>
    </citation>
    <scope>NUCLEOTIDE SEQUENCE [LARGE SCALE GENOMIC DNA]</scope>
</reference>
<dbReference type="Gene3D" id="1.20.1250.10">
    <property type="match status" value="1"/>
</dbReference>
<dbReference type="Ensembl" id="ENSCMIT00000012243.1">
    <property type="protein sequence ID" value="ENSCMIP00000011956.1"/>
    <property type="gene ID" value="ENSCMIG00000006168.1"/>
</dbReference>
<reference evidence="8" key="3">
    <citation type="journal article" date="2014" name="Nature">
        <title>Elephant shark genome provides unique insights into gnathostome evolution.</title>
        <authorList>
            <consortium name="International Elephant Shark Genome Sequencing Consortium"/>
            <person name="Venkatesh B."/>
            <person name="Lee A.P."/>
            <person name="Ravi V."/>
            <person name="Maurya A.K."/>
            <person name="Lian M.M."/>
            <person name="Swann J.B."/>
            <person name="Ohta Y."/>
            <person name="Flajnik M.F."/>
            <person name="Sutoh Y."/>
            <person name="Kasahara M."/>
            <person name="Hoon S."/>
            <person name="Gangu V."/>
            <person name="Roy S.W."/>
            <person name="Irimia M."/>
            <person name="Korzh V."/>
            <person name="Kondrychyn I."/>
            <person name="Lim Z.W."/>
            <person name="Tay B.H."/>
            <person name="Tohari S."/>
            <person name="Kong K.W."/>
            <person name="Ho S."/>
            <person name="Lorente-Galdos B."/>
            <person name="Quilez J."/>
            <person name="Marques-Bonet T."/>
            <person name="Raney B.J."/>
            <person name="Ingham P.W."/>
            <person name="Tay A."/>
            <person name="Hillier L.W."/>
            <person name="Minx P."/>
            <person name="Boehm T."/>
            <person name="Wilson R.K."/>
            <person name="Brenner S."/>
            <person name="Warren W.C."/>
        </authorList>
    </citation>
    <scope>NUCLEOTIDE SEQUENCE [LARGE SCALE GENOMIC DNA]</scope>
</reference>
<dbReference type="InParanoid" id="A0A4W3H871"/>
<dbReference type="Proteomes" id="UP000314986">
    <property type="component" value="Unassembled WGS sequence"/>
</dbReference>
<evidence type="ECO:0000256" key="2">
    <source>
        <dbReference type="ARBA" id="ARBA00005834"/>
    </source>
</evidence>
<dbReference type="InterPro" id="IPR000065">
    <property type="entry name" value="Leptin"/>
</dbReference>
<evidence type="ECO:0000313" key="7">
    <source>
        <dbReference type="Ensembl" id="ENSCMIP00000011956.1"/>
    </source>
</evidence>
<reference evidence="7" key="4">
    <citation type="submission" date="2025-08" db="UniProtKB">
        <authorList>
            <consortium name="Ensembl"/>
        </authorList>
    </citation>
    <scope>IDENTIFICATION</scope>
</reference>
<keyword evidence="4" id="KW-0964">Secreted</keyword>
<evidence type="ECO:0000256" key="6">
    <source>
        <dbReference type="SAM" id="SignalP"/>
    </source>
</evidence>
<protein>
    <recommendedName>
        <fullName evidence="3">Leptin</fullName>
    </recommendedName>
    <alternativeName>
        <fullName evidence="5">Obesity factor</fullName>
    </alternativeName>
</protein>
<dbReference type="STRING" id="7868.ENSCMIP00000011956"/>
<dbReference type="PANTHER" id="PTHR11724">
    <property type="entry name" value="LEPTIN"/>
    <property type="match status" value="1"/>
</dbReference>
<keyword evidence="8" id="KW-1185">Reference proteome</keyword>
<evidence type="ECO:0000256" key="4">
    <source>
        <dbReference type="ARBA" id="ARBA00022525"/>
    </source>
</evidence>
<evidence type="ECO:0000313" key="8">
    <source>
        <dbReference type="Proteomes" id="UP000314986"/>
    </source>
</evidence>
<dbReference type="PANTHER" id="PTHR11724:SF1">
    <property type="entry name" value="LEPTIN"/>
    <property type="match status" value="1"/>
</dbReference>
<evidence type="ECO:0000256" key="5">
    <source>
        <dbReference type="ARBA" id="ARBA00030981"/>
    </source>
</evidence>
<name>A0A4W3H871_CALMI</name>
<keyword evidence="6" id="KW-0732">Signal</keyword>
<organism evidence="7 8">
    <name type="scientific">Callorhinchus milii</name>
    <name type="common">Ghost shark</name>
    <dbReference type="NCBI Taxonomy" id="7868"/>
    <lineage>
        <taxon>Eukaryota</taxon>
        <taxon>Metazoa</taxon>
        <taxon>Chordata</taxon>
        <taxon>Craniata</taxon>
        <taxon>Vertebrata</taxon>
        <taxon>Chondrichthyes</taxon>
        <taxon>Holocephali</taxon>
        <taxon>Chimaeriformes</taxon>
        <taxon>Callorhinchidae</taxon>
        <taxon>Callorhinchus</taxon>
    </lineage>
</organism>
<evidence type="ECO:0000256" key="3">
    <source>
        <dbReference type="ARBA" id="ARBA00021421"/>
    </source>
</evidence>
<comment type="subcellular location">
    <subcellularLocation>
        <location evidence="1">Secreted</location>
    </subcellularLocation>
</comment>
<proteinExistence type="inferred from homology"/>
<reference evidence="8" key="1">
    <citation type="journal article" date="2006" name="Science">
        <title>Ancient noncoding elements conserved in the human genome.</title>
        <authorList>
            <person name="Venkatesh B."/>
            <person name="Kirkness E.F."/>
            <person name="Loh Y.H."/>
            <person name="Halpern A.L."/>
            <person name="Lee A.P."/>
            <person name="Johnson J."/>
            <person name="Dandona N."/>
            <person name="Viswanathan L.D."/>
            <person name="Tay A."/>
            <person name="Venter J.C."/>
            <person name="Strausberg R.L."/>
            <person name="Brenner S."/>
        </authorList>
    </citation>
    <scope>NUCLEOTIDE SEQUENCE [LARGE SCALE GENOMIC DNA]</scope>
</reference>
<comment type="similarity">
    <text evidence="2">Belongs to the leptin family.</text>
</comment>
<feature type="signal peptide" evidence="6">
    <location>
        <begin position="1"/>
        <end position="20"/>
    </location>
</feature>
<feature type="chain" id="PRO_5021219856" description="Leptin" evidence="6">
    <location>
        <begin position="21"/>
        <end position="170"/>
    </location>
</feature>
<dbReference type="GeneTree" id="ENSGT01150000287046"/>